<gene>
    <name evidence="1" type="ORF">RCL2_001846300</name>
</gene>
<dbReference type="EMBL" id="BLAL01000206">
    <property type="protein sequence ID" value="GES91658.1"/>
    <property type="molecule type" value="Genomic_DNA"/>
</dbReference>
<dbReference type="GO" id="GO:0016301">
    <property type="term" value="F:kinase activity"/>
    <property type="evidence" value="ECO:0007669"/>
    <property type="project" value="UniProtKB-KW"/>
</dbReference>
<evidence type="ECO:0000313" key="1">
    <source>
        <dbReference type="EMBL" id="GES91658.1"/>
    </source>
</evidence>
<reference evidence="1" key="1">
    <citation type="submission" date="2019-10" db="EMBL/GenBank/DDBJ databases">
        <title>Conservation and host-specific expression of non-tandemly repeated heterogenous ribosome RNA gene in arbuscular mycorrhizal fungi.</title>
        <authorList>
            <person name="Maeda T."/>
            <person name="Kobayashi Y."/>
            <person name="Nakagawa T."/>
            <person name="Ezawa T."/>
            <person name="Yamaguchi K."/>
            <person name="Bino T."/>
            <person name="Nishimoto Y."/>
            <person name="Shigenobu S."/>
            <person name="Kawaguchi M."/>
        </authorList>
    </citation>
    <scope>NUCLEOTIDE SEQUENCE</scope>
    <source>
        <strain evidence="1">HR1</strain>
    </source>
</reference>
<dbReference type="SUPFAM" id="SSF56112">
    <property type="entry name" value="Protein kinase-like (PK-like)"/>
    <property type="match status" value="1"/>
</dbReference>
<comment type="caution">
    <text evidence="1">The sequence shown here is derived from an EMBL/GenBank/DDBJ whole genome shotgun (WGS) entry which is preliminary data.</text>
</comment>
<keyword evidence="1" id="KW-0808">Transferase</keyword>
<evidence type="ECO:0000313" key="2">
    <source>
        <dbReference type="Proteomes" id="UP000615446"/>
    </source>
</evidence>
<dbReference type="Proteomes" id="UP000615446">
    <property type="component" value="Unassembled WGS sequence"/>
</dbReference>
<sequence length="265" mass="31045">MAVQFTIDVVKVHQVVAELLYTGQICSIYKDIEIIGLSIYNYMLKVSAFKNRSLITAEQKYKLVYDMAKNFKAFHVVGFAHHDLYEENMMVNNTSDKLTDGSIKSELAFGKTEFINHDDVSTWPVDEVTNDKPWTKTVPDHDHKLYRSAETLRIKDDHPNDVRQMIDLKLYKLMCYGYIYTHLANLEELLSDRYCNSETKIFRSPPLTSKFSIWLIIHFFSFLLKSPDNIINNIIDCYRRVTFACKECKPFSSSYMRFMDLTMKT</sequence>
<keyword evidence="1" id="KW-0418">Kinase</keyword>
<dbReference type="InterPro" id="IPR011009">
    <property type="entry name" value="Kinase-like_dom_sf"/>
</dbReference>
<dbReference type="AlphaFoldDB" id="A0A8H3LMY9"/>
<protein>
    <submittedName>
        <fullName evidence="1">Kinase-like domain-containing protein</fullName>
    </submittedName>
</protein>
<name>A0A8H3LMY9_9GLOM</name>
<accession>A0A8H3LMY9</accession>
<proteinExistence type="predicted"/>
<organism evidence="1 2">
    <name type="scientific">Rhizophagus clarus</name>
    <dbReference type="NCBI Taxonomy" id="94130"/>
    <lineage>
        <taxon>Eukaryota</taxon>
        <taxon>Fungi</taxon>
        <taxon>Fungi incertae sedis</taxon>
        <taxon>Mucoromycota</taxon>
        <taxon>Glomeromycotina</taxon>
        <taxon>Glomeromycetes</taxon>
        <taxon>Glomerales</taxon>
        <taxon>Glomeraceae</taxon>
        <taxon>Rhizophagus</taxon>
    </lineage>
</organism>